<dbReference type="InterPro" id="IPR053322">
    <property type="entry name" value="PLA2-like"/>
</dbReference>
<organism evidence="3 4">
    <name type="scientific">Necator americanus</name>
    <name type="common">Human hookworm</name>
    <dbReference type="NCBI Taxonomy" id="51031"/>
    <lineage>
        <taxon>Eukaryota</taxon>
        <taxon>Metazoa</taxon>
        <taxon>Ecdysozoa</taxon>
        <taxon>Nematoda</taxon>
        <taxon>Chromadorea</taxon>
        <taxon>Rhabditida</taxon>
        <taxon>Rhabditina</taxon>
        <taxon>Rhabditomorpha</taxon>
        <taxon>Strongyloidea</taxon>
        <taxon>Ancylostomatidae</taxon>
        <taxon>Bunostominae</taxon>
        <taxon>Necator</taxon>
    </lineage>
</organism>
<gene>
    <name evidence="3" type="primary">Necator_chrII.g4951</name>
    <name evidence="3" type="ORF">RB195_017159</name>
</gene>
<sequence>MLSCFYYSAVALEVHSHLYSIWELSDSTSSMITKLLASSAFVVSVTTKILFAVQITSKEWSCGFNREQAKDTFDLFAESCQNYAASVNLCCARHKDCYSSRKGYQPCNVQLCLCLQRLITNNDDICGHRIYRSCTIARMFGPTVYTNRPELSSKPVYPERLQKGIVDHFYEECGQLSHTQNVCATYYNDCLKKEDVTYCENYLKDCSNRCVATINTTKACSIALESMLNKLGVPIGASAEEPVEVFSTKQFLSTPHTHEFSHDATLLHNAVLYGIIFVLCGVVLIQCIFLFLVHNRIGAFKREIVESKEPGVIRRKSSTAASAQSSSLTAASKSKENVEKK</sequence>
<keyword evidence="2" id="KW-0812">Transmembrane</keyword>
<feature type="region of interest" description="Disordered" evidence="1">
    <location>
        <begin position="316"/>
        <end position="341"/>
    </location>
</feature>
<dbReference type="PANTHER" id="PTHR34228:SF8">
    <property type="entry name" value="PROTEIN CBG09474"/>
    <property type="match status" value="1"/>
</dbReference>
<dbReference type="EMBL" id="JAVFWL010000002">
    <property type="protein sequence ID" value="KAK6733235.1"/>
    <property type="molecule type" value="Genomic_DNA"/>
</dbReference>
<proteinExistence type="predicted"/>
<evidence type="ECO:0000256" key="2">
    <source>
        <dbReference type="SAM" id="Phobius"/>
    </source>
</evidence>
<comment type="caution">
    <text evidence="3">The sequence shown here is derived from an EMBL/GenBank/DDBJ whole genome shotgun (WGS) entry which is preliminary data.</text>
</comment>
<evidence type="ECO:0000313" key="4">
    <source>
        <dbReference type="Proteomes" id="UP001303046"/>
    </source>
</evidence>
<reference evidence="3 4" key="1">
    <citation type="submission" date="2023-08" db="EMBL/GenBank/DDBJ databases">
        <title>A Necator americanus chromosomal reference genome.</title>
        <authorList>
            <person name="Ilik V."/>
            <person name="Petrzelkova K.J."/>
            <person name="Pardy F."/>
            <person name="Fuh T."/>
            <person name="Niatou-Singa F.S."/>
            <person name="Gouil Q."/>
            <person name="Baker L."/>
            <person name="Ritchie M.E."/>
            <person name="Jex A.R."/>
            <person name="Gazzola D."/>
            <person name="Li H."/>
            <person name="Toshio Fujiwara R."/>
            <person name="Zhan B."/>
            <person name="Aroian R.V."/>
            <person name="Pafco B."/>
            <person name="Schwarz E.M."/>
        </authorList>
    </citation>
    <scope>NUCLEOTIDE SEQUENCE [LARGE SCALE GENOMIC DNA]</scope>
    <source>
        <strain evidence="3 4">Aroian</strain>
        <tissue evidence="3">Whole animal</tissue>
    </source>
</reference>
<feature type="compositionally biased region" description="Low complexity" evidence="1">
    <location>
        <begin position="318"/>
        <end position="332"/>
    </location>
</feature>
<feature type="transmembrane region" description="Helical" evidence="2">
    <location>
        <begin position="270"/>
        <end position="293"/>
    </location>
</feature>
<dbReference type="PANTHER" id="PTHR34228">
    <property type="entry name" value="PROTEIN CBG09474-RELATED"/>
    <property type="match status" value="1"/>
</dbReference>
<protein>
    <recommendedName>
        <fullName evidence="5">DB module</fullName>
    </recommendedName>
</protein>
<keyword evidence="2" id="KW-1133">Transmembrane helix</keyword>
<dbReference type="Proteomes" id="UP001303046">
    <property type="component" value="Unassembled WGS sequence"/>
</dbReference>
<evidence type="ECO:0000256" key="1">
    <source>
        <dbReference type="SAM" id="MobiDB-lite"/>
    </source>
</evidence>
<evidence type="ECO:0000313" key="3">
    <source>
        <dbReference type="EMBL" id="KAK6733235.1"/>
    </source>
</evidence>
<keyword evidence="2" id="KW-0472">Membrane</keyword>
<name>A0ABR1C636_NECAM</name>
<keyword evidence="4" id="KW-1185">Reference proteome</keyword>
<evidence type="ECO:0008006" key="5">
    <source>
        <dbReference type="Google" id="ProtNLM"/>
    </source>
</evidence>
<accession>A0ABR1C636</accession>